<keyword evidence="2" id="KW-1185">Reference proteome</keyword>
<organism evidence="1 2">
    <name type="scientific">Clostridium omnivorum</name>
    <dbReference type="NCBI Taxonomy" id="1604902"/>
    <lineage>
        <taxon>Bacteria</taxon>
        <taxon>Bacillati</taxon>
        <taxon>Bacillota</taxon>
        <taxon>Clostridia</taxon>
        <taxon>Eubacteriales</taxon>
        <taxon>Clostridiaceae</taxon>
        <taxon>Clostridium</taxon>
    </lineage>
</organism>
<protein>
    <submittedName>
        <fullName evidence="1">Deacetylase</fullName>
    </submittedName>
</protein>
<evidence type="ECO:0000313" key="2">
    <source>
        <dbReference type="Proteomes" id="UP001208567"/>
    </source>
</evidence>
<dbReference type="InterPro" id="IPR011330">
    <property type="entry name" value="Glyco_hydro/deAcase_b/a-brl"/>
</dbReference>
<proteinExistence type="predicted"/>
<evidence type="ECO:0000313" key="1">
    <source>
        <dbReference type="EMBL" id="GLC31362.1"/>
    </source>
</evidence>
<accession>A0ABQ5N7Z7</accession>
<reference evidence="1 2" key="1">
    <citation type="journal article" date="2024" name="Int. J. Syst. Evol. Microbiol.">
        <title>Clostridium omnivorum sp. nov., isolated from anoxic soil under the treatment of reductive soil disinfestation.</title>
        <authorList>
            <person name="Ueki A."/>
            <person name="Tonouchi A."/>
            <person name="Kaku N."/>
            <person name="Honma S."/>
            <person name="Ueki K."/>
        </authorList>
    </citation>
    <scope>NUCLEOTIDE SEQUENCE [LARGE SCALE GENOMIC DNA]</scope>
    <source>
        <strain evidence="1 2">E14</strain>
    </source>
</reference>
<sequence length="333" mass="38885">MVGDNMGANVKKPYFLITIDTEGDNLWEKPCSITTKNAEYLFRFQELCEEYGLKPTYLTNYEMASSKVFIEFARDVIKRNTGEIGMHLHPWNSPPLIPLTKDDFRLQPYLIEYNEEVIKQKVEYMTKLLEDTFQICIASHRAGRWGFNEYYAKVLEELGYKVDCSVTPLINWNSQKGVPLGKGGTDYSSFPDKAYFLDLSDISREGKSRILEVPMTTISTDSMLSKGINNKLKNKKMLRKFTNRLFSSFFMLRPNGRNLHRLLWIIDKTIENEKDYAEFMIHSSELMPGGSPTFKSKNHIERLYRDLRMLFDIVHKSFNGATMLEYYNYFNAK</sequence>
<name>A0ABQ5N7Z7_9CLOT</name>
<dbReference type="EMBL" id="BRXR01000001">
    <property type="protein sequence ID" value="GLC31362.1"/>
    <property type="molecule type" value="Genomic_DNA"/>
</dbReference>
<dbReference type="Gene3D" id="3.20.20.370">
    <property type="entry name" value="Glycoside hydrolase/deacetylase"/>
    <property type="match status" value="1"/>
</dbReference>
<dbReference type="SUPFAM" id="SSF88713">
    <property type="entry name" value="Glycoside hydrolase/deacetylase"/>
    <property type="match status" value="1"/>
</dbReference>
<gene>
    <name evidence="1" type="ORF">bsdE14_27720</name>
</gene>
<dbReference type="Proteomes" id="UP001208567">
    <property type="component" value="Unassembled WGS sequence"/>
</dbReference>
<dbReference type="RefSeq" id="WP_264850645.1">
    <property type="nucleotide sequence ID" value="NZ_BRXR01000001.1"/>
</dbReference>
<comment type="caution">
    <text evidence="1">The sequence shown here is derived from an EMBL/GenBank/DDBJ whole genome shotgun (WGS) entry which is preliminary data.</text>
</comment>